<dbReference type="SUPFAM" id="SSF51197">
    <property type="entry name" value="Clavaminate synthase-like"/>
    <property type="match status" value="1"/>
</dbReference>
<dbReference type="GO" id="GO:0016705">
    <property type="term" value="F:oxidoreductase activity, acting on paired donors, with incorporation or reduction of molecular oxygen"/>
    <property type="evidence" value="ECO:0007669"/>
    <property type="project" value="UniProtKB-ARBA"/>
</dbReference>
<gene>
    <name evidence="8" type="ORF">POM88_025268</name>
</gene>
<comment type="similarity">
    <text evidence="1 6">Belongs to the iron/ascorbate-dependent oxidoreductase family.</text>
</comment>
<accession>A0AAD8I4Y4</accession>
<dbReference type="Pfam" id="PF03171">
    <property type="entry name" value="2OG-FeII_Oxy"/>
    <property type="match status" value="1"/>
</dbReference>
<keyword evidence="2 6" id="KW-0479">Metal-binding</keyword>
<reference evidence="8" key="1">
    <citation type="submission" date="2023-02" db="EMBL/GenBank/DDBJ databases">
        <title>Genome of toxic invasive species Heracleum sosnowskyi carries increased number of genes despite the absence of recent whole-genome duplications.</title>
        <authorList>
            <person name="Schelkunov M."/>
            <person name="Shtratnikova V."/>
            <person name="Makarenko M."/>
            <person name="Klepikova A."/>
            <person name="Omelchenko D."/>
            <person name="Novikova G."/>
            <person name="Obukhova E."/>
            <person name="Bogdanov V."/>
            <person name="Penin A."/>
            <person name="Logacheva M."/>
        </authorList>
    </citation>
    <scope>NUCLEOTIDE SEQUENCE</scope>
    <source>
        <strain evidence="8">Hsosn_3</strain>
        <tissue evidence="8">Leaf</tissue>
    </source>
</reference>
<evidence type="ECO:0000313" key="8">
    <source>
        <dbReference type="EMBL" id="KAK1378524.1"/>
    </source>
</evidence>
<evidence type="ECO:0000256" key="5">
    <source>
        <dbReference type="ARBA" id="ARBA00023004"/>
    </source>
</evidence>
<evidence type="ECO:0000256" key="1">
    <source>
        <dbReference type="ARBA" id="ARBA00008056"/>
    </source>
</evidence>
<dbReference type="InterPro" id="IPR044861">
    <property type="entry name" value="IPNS-like_FE2OG_OXY"/>
</dbReference>
<dbReference type="AlphaFoldDB" id="A0AAD8I4Y4"/>
<organism evidence="8 9">
    <name type="scientific">Heracleum sosnowskyi</name>
    <dbReference type="NCBI Taxonomy" id="360622"/>
    <lineage>
        <taxon>Eukaryota</taxon>
        <taxon>Viridiplantae</taxon>
        <taxon>Streptophyta</taxon>
        <taxon>Embryophyta</taxon>
        <taxon>Tracheophyta</taxon>
        <taxon>Spermatophyta</taxon>
        <taxon>Magnoliopsida</taxon>
        <taxon>eudicotyledons</taxon>
        <taxon>Gunneridae</taxon>
        <taxon>Pentapetalae</taxon>
        <taxon>asterids</taxon>
        <taxon>campanulids</taxon>
        <taxon>Apiales</taxon>
        <taxon>Apiaceae</taxon>
        <taxon>Apioideae</taxon>
        <taxon>apioid superclade</taxon>
        <taxon>Tordylieae</taxon>
        <taxon>Tordyliinae</taxon>
        <taxon>Heracleum</taxon>
    </lineage>
</organism>
<dbReference type="PROSITE" id="PS51471">
    <property type="entry name" value="FE2OG_OXY"/>
    <property type="match status" value="1"/>
</dbReference>
<keyword evidence="5 6" id="KW-0408">Iron</keyword>
<evidence type="ECO:0000313" key="9">
    <source>
        <dbReference type="Proteomes" id="UP001237642"/>
    </source>
</evidence>
<keyword evidence="3" id="KW-0847">Vitamin C</keyword>
<comment type="caution">
    <text evidence="8">The sequence shown here is derived from an EMBL/GenBank/DDBJ whole genome shotgun (WGS) entry which is preliminary data.</text>
</comment>
<dbReference type="GO" id="GO:0051213">
    <property type="term" value="F:dioxygenase activity"/>
    <property type="evidence" value="ECO:0007669"/>
    <property type="project" value="UniProtKB-ARBA"/>
</dbReference>
<dbReference type="InterPro" id="IPR027443">
    <property type="entry name" value="IPNS-like_sf"/>
</dbReference>
<dbReference type="Pfam" id="PF14226">
    <property type="entry name" value="DIOX_N"/>
    <property type="match status" value="1"/>
</dbReference>
<dbReference type="PANTHER" id="PTHR10209">
    <property type="entry name" value="OXIDOREDUCTASE, 2OG-FE II OXYGENASE FAMILY PROTEIN"/>
    <property type="match status" value="1"/>
</dbReference>
<dbReference type="InterPro" id="IPR026992">
    <property type="entry name" value="DIOX_N"/>
</dbReference>
<dbReference type="Proteomes" id="UP001237642">
    <property type="component" value="Unassembled WGS sequence"/>
</dbReference>
<dbReference type="GO" id="GO:0046872">
    <property type="term" value="F:metal ion binding"/>
    <property type="evidence" value="ECO:0007669"/>
    <property type="project" value="UniProtKB-KW"/>
</dbReference>
<evidence type="ECO:0000256" key="2">
    <source>
        <dbReference type="ARBA" id="ARBA00022723"/>
    </source>
</evidence>
<evidence type="ECO:0000256" key="3">
    <source>
        <dbReference type="ARBA" id="ARBA00022896"/>
    </source>
</evidence>
<dbReference type="EMBL" id="JAUIZM010000006">
    <property type="protein sequence ID" value="KAK1378524.1"/>
    <property type="molecule type" value="Genomic_DNA"/>
</dbReference>
<dbReference type="FunFam" id="2.60.120.330:FF:000005">
    <property type="entry name" value="1-aminocyclopropane-1-carboxylate oxidase homolog 1"/>
    <property type="match status" value="1"/>
</dbReference>
<dbReference type="Gene3D" id="2.60.120.330">
    <property type="entry name" value="B-lactam Antibiotic, Isopenicillin N Synthase, Chain"/>
    <property type="match status" value="1"/>
</dbReference>
<keyword evidence="9" id="KW-1185">Reference proteome</keyword>
<reference evidence="8" key="2">
    <citation type="submission" date="2023-05" db="EMBL/GenBank/DDBJ databases">
        <authorList>
            <person name="Schelkunov M.I."/>
        </authorList>
    </citation>
    <scope>NUCLEOTIDE SEQUENCE</scope>
    <source>
        <strain evidence="8">Hsosn_3</strain>
        <tissue evidence="8">Leaf</tissue>
    </source>
</reference>
<dbReference type="GO" id="GO:0031418">
    <property type="term" value="F:L-ascorbic acid binding"/>
    <property type="evidence" value="ECO:0007669"/>
    <property type="project" value="UniProtKB-KW"/>
</dbReference>
<dbReference type="PANTHER" id="PTHR10209:SF714">
    <property type="entry name" value="1-AMINOCYCLOPROPANE-1-CARBOXYLATE OXIDASE HOMOLOG 11-RELATED"/>
    <property type="match status" value="1"/>
</dbReference>
<sequence>MDIKNEESSYDIHKELKEFDDSKAGVKGLVDSGVVKIPKFFIHPEEELAKADVQLDLPAVSLEGFDNTNRRADIVAVIREASEKWGFFRITDHGIPDAVMNNVLEGGKKFHEQPKELKMEFYTRDFARRVKYYSTADLFLTKIGQWRDSVACDFEDDLVDRQGLPSVFSEAMCDYAECLINLKNLLSELVSEALGLTSDHLASLKCLRTQKMSFHYYPPCPEPELTYGTSKHSDPNFMTILLQDNIGGLQFLHQNQWIDVPPVQGSLLVNIGDLMQLITNDRFKSMHHRVIAKQEGPRISVASFLYPSTKDLLKPYGPIKELLSDNNKSKYKEISTKEFITYFLSKERDGTPYLPHFKLA</sequence>
<name>A0AAD8I4Y4_9APIA</name>
<feature type="domain" description="Fe2OG dioxygenase" evidence="7">
    <location>
        <begin position="208"/>
        <end position="307"/>
    </location>
</feature>
<evidence type="ECO:0000256" key="4">
    <source>
        <dbReference type="ARBA" id="ARBA00023002"/>
    </source>
</evidence>
<keyword evidence="4 6" id="KW-0560">Oxidoreductase</keyword>
<protein>
    <submittedName>
        <fullName evidence="8">1-aminocyclopropane-1-carboxylate oxidase-like</fullName>
    </submittedName>
</protein>
<evidence type="ECO:0000259" key="7">
    <source>
        <dbReference type="PROSITE" id="PS51471"/>
    </source>
</evidence>
<proteinExistence type="inferred from homology"/>
<dbReference type="InterPro" id="IPR005123">
    <property type="entry name" value="Oxoglu/Fe-dep_dioxygenase_dom"/>
</dbReference>
<evidence type="ECO:0000256" key="6">
    <source>
        <dbReference type="RuleBase" id="RU003682"/>
    </source>
</evidence>